<evidence type="ECO:0000313" key="2">
    <source>
        <dbReference type="EMBL" id="RFT07536.1"/>
    </source>
</evidence>
<sequence length="220" mass="23919">MRRFLTGWLVCALLCTLCACENAAGQADLQSIQKADVRELYEALYSDVAEAEDTYVGKSYAFLGAVKSLSSGHGVIALKDFRDHVTYGNGIRAHFSKQTLGELRCDEMVWIAGTIAGFSCEDGTILLDPAYYIETPVFTVTGRISALARDQAGRPYVLLEQAEVSELGEEMTVAVFLPEEACGAWKEGDQMQVTGAMSWKGAPGVALSDGYFYRAVLAEK</sequence>
<name>A0A3E2B6F6_9FIRM</name>
<comment type="caution">
    <text evidence="2">The sequence shown here is derived from an EMBL/GenBank/DDBJ whole genome shotgun (WGS) entry which is preliminary data.</text>
</comment>
<keyword evidence="3" id="KW-1185">Reference proteome</keyword>
<dbReference type="AlphaFoldDB" id="A0A3E2B6F6"/>
<proteinExistence type="predicted"/>
<accession>A0A3E2B6F6</accession>
<evidence type="ECO:0000256" key="1">
    <source>
        <dbReference type="SAM" id="SignalP"/>
    </source>
</evidence>
<dbReference type="EMBL" id="QQRQ01000002">
    <property type="protein sequence ID" value="RFT07536.1"/>
    <property type="molecule type" value="Genomic_DNA"/>
</dbReference>
<evidence type="ECO:0000313" key="3">
    <source>
        <dbReference type="Proteomes" id="UP000260649"/>
    </source>
</evidence>
<dbReference type="GeneID" id="97994614"/>
<dbReference type="PROSITE" id="PS51257">
    <property type="entry name" value="PROKAR_LIPOPROTEIN"/>
    <property type="match status" value="1"/>
</dbReference>
<protein>
    <recommendedName>
        <fullName evidence="4">DUF5689 domain-containing protein</fullName>
    </recommendedName>
</protein>
<feature type="chain" id="PRO_5039648028" description="DUF5689 domain-containing protein" evidence="1">
    <location>
        <begin position="24"/>
        <end position="220"/>
    </location>
</feature>
<keyword evidence="1" id="KW-0732">Signal</keyword>
<feature type="signal peptide" evidence="1">
    <location>
        <begin position="1"/>
        <end position="23"/>
    </location>
</feature>
<dbReference type="RefSeq" id="WP_117141671.1">
    <property type="nucleotide sequence ID" value="NZ_CAKXKJ010000009.1"/>
</dbReference>
<dbReference type="Proteomes" id="UP000260649">
    <property type="component" value="Unassembled WGS sequence"/>
</dbReference>
<evidence type="ECO:0008006" key="4">
    <source>
        <dbReference type="Google" id="ProtNLM"/>
    </source>
</evidence>
<gene>
    <name evidence="2" type="ORF">DV520_02520</name>
</gene>
<organism evidence="2 3">
    <name type="scientific">Evtepia gabavorous</name>
    <dbReference type="NCBI Taxonomy" id="2211183"/>
    <lineage>
        <taxon>Bacteria</taxon>
        <taxon>Bacillati</taxon>
        <taxon>Bacillota</taxon>
        <taxon>Clostridia</taxon>
        <taxon>Eubacteriales</taxon>
        <taxon>Evtepia</taxon>
    </lineage>
</organism>
<reference evidence="2 3" key="1">
    <citation type="submission" date="2018-07" db="EMBL/GenBank/DDBJ databases">
        <title>GABA Modulating Bacteria of the Human Gut Microbiota.</title>
        <authorList>
            <person name="Strandwitz P."/>
            <person name="Kim K.H."/>
            <person name="Terekhova D."/>
            <person name="Liu J.K."/>
            <person name="Sharma A."/>
            <person name="Levering J."/>
            <person name="Mcdonald D."/>
            <person name="Dietrich D."/>
            <person name="Ramadhar T.R."/>
            <person name="Lekbua A."/>
            <person name="Mroue N."/>
            <person name="Liston C."/>
            <person name="Stewart E.J."/>
            <person name="Dubin M.J."/>
            <person name="Zengler K."/>
            <person name="Knight R."/>
            <person name="Gilbert J.A."/>
            <person name="Clardy J."/>
            <person name="Lewis K."/>
        </authorList>
    </citation>
    <scope>NUCLEOTIDE SEQUENCE [LARGE SCALE GENOMIC DNA]</scope>
    <source>
        <strain evidence="2 3">KLE1738</strain>
    </source>
</reference>